<dbReference type="EMBL" id="QLNQ01000001">
    <property type="protein sequence ID" value="RCK67466.1"/>
    <property type="molecule type" value="Genomic_DNA"/>
</dbReference>
<protein>
    <submittedName>
        <fullName evidence="1">Uncharacterized protein</fullName>
    </submittedName>
</protein>
<dbReference type="AlphaFoldDB" id="A0A367YNL4"/>
<accession>A0A367YNL4</accession>
<dbReference type="PANTHER" id="PTHR32134:SF92">
    <property type="entry name" value="FNIP REPEAT-CONTAINING PROTEIN"/>
    <property type="match status" value="1"/>
</dbReference>
<dbReference type="PANTHER" id="PTHR32134">
    <property type="entry name" value="FNIP REPEAT-CONTAINING PROTEIN"/>
    <property type="match status" value="1"/>
</dbReference>
<keyword evidence="2" id="KW-1185">Reference proteome</keyword>
<dbReference type="Proteomes" id="UP000253472">
    <property type="component" value="Unassembled WGS sequence"/>
</dbReference>
<evidence type="ECO:0000313" key="2">
    <source>
        <dbReference type="Proteomes" id="UP000253472"/>
    </source>
</evidence>
<reference evidence="1 2" key="1">
    <citation type="submission" date="2018-06" db="EMBL/GenBank/DDBJ databases">
        <title>Whole genome sequencing of Candida tropicalis (genome annotated by CSBL at Korea University).</title>
        <authorList>
            <person name="Ahn J."/>
        </authorList>
    </citation>
    <scope>NUCLEOTIDE SEQUENCE [LARGE SCALE GENOMIC DNA]</scope>
    <source>
        <strain evidence="1 2">ATCC 20962</strain>
    </source>
</reference>
<comment type="caution">
    <text evidence="1">The sequence shown here is derived from an EMBL/GenBank/DDBJ whole genome shotgun (WGS) entry which is preliminary data.</text>
</comment>
<dbReference type="SUPFAM" id="SSF52047">
    <property type="entry name" value="RNI-like"/>
    <property type="match status" value="1"/>
</dbReference>
<organism evidence="1 2">
    <name type="scientific">Candida viswanathii</name>
    <dbReference type="NCBI Taxonomy" id="5486"/>
    <lineage>
        <taxon>Eukaryota</taxon>
        <taxon>Fungi</taxon>
        <taxon>Dikarya</taxon>
        <taxon>Ascomycota</taxon>
        <taxon>Saccharomycotina</taxon>
        <taxon>Pichiomycetes</taxon>
        <taxon>Debaryomycetaceae</taxon>
        <taxon>Candida/Lodderomyces clade</taxon>
        <taxon>Candida</taxon>
    </lineage>
</organism>
<dbReference type="InterPro" id="IPR032675">
    <property type="entry name" value="LRR_dom_sf"/>
</dbReference>
<proteinExistence type="predicted"/>
<gene>
    <name evidence="1" type="ORF">Cantr_02981</name>
</gene>
<dbReference type="OrthoDB" id="4028017at2759"/>
<dbReference type="Gene3D" id="3.80.10.10">
    <property type="entry name" value="Ribonuclease Inhibitor"/>
    <property type="match status" value="2"/>
</dbReference>
<evidence type="ECO:0000313" key="1">
    <source>
        <dbReference type="EMBL" id="RCK67466.1"/>
    </source>
</evidence>
<sequence>MGISDLPNEIIQIIFNYVPGDCLFRLLDVPEIKVYAFNSLYSVIVITGGEHTCQYRPMTKNGFPIFRNAQGYLNFRSFYPNFSPKKIIADNAFDVMLLVSVCPQSLANVEVQLRLSQYNAIEEITSELMEFVSVGQLQGDLHFEVNLSMFEEDISLSLAAITHRLTVYDYPQVMLLYEKDIPNLTSLLVMFCLVEVDLGRLPPSLEKIECSLKIQDGGVDERSVVLRFPSKLKTLNVEEISSKCRVNFDVAHLLQLNTLSLPTVTNGAIVVESSWRLPSRLKALKCEAAEIVTRNLNAMCPELRGLEILNSFGESGAITNLAKTLPSTLTRLEVPVEFFDRLHDSMGTGIGSNTQRRAKGMAGFLKIRREPKKKIQDTGTPCVQDKPQITILPFQTHLRKLTITTKRKTSKIYVVDFQKHAFPGLEELKIQAASNLQVLGHIPKTLTKLSLVKIPCFDVKQLQSLQNLECLLIQCITESKVFDCALPDSLRELEIDLCPFIGLHIRATNLVSLKISSCPLKKLERSNLTLPTNLRKLGIYRTQITKLSGVLPDSIDTLDLAQNLCLESVSHLPSQLKHLLLRFTAVGTPSVRHPHLMSSTFPLSLEALDLSCTKASDKWIKRLNLKDCTNLKSLVLRNTRCGANLDLLFFPTSLVALDMMLCDIETITGNFANFPNLETVGLSVLPKFSFERCASSGVPYFGDNIRLVDLSKCCLRRSDFEVIYKELITKPYFELLLLTSVTLPSNFDQLDLKKLKIAGYFPSPWLMSPCDDLF</sequence>
<dbReference type="InterPro" id="IPR051251">
    <property type="entry name" value="STK_FNIP-Repeat"/>
</dbReference>
<name>A0A367YNL4_9ASCO</name>